<keyword evidence="7 10" id="KW-0067">ATP-binding</keyword>
<evidence type="ECO:0000259" key="13">
    <source>
        <dbReference type="Pfam" id="PF18076"/>
    </source>
</evidence>
<accession>A0ABT5SD02</accession>
<proteinExistence type="inferred from homology"/>
<feature type="active site" description="Nucleophile" evidence="10">
    <location>
        <position position="1073"/>
    </location>
</feature>
<reference evidence="15" key="1">
    <citation type="submission" date="2023-02" db="EMBL/GenBank/DDBJ databases">
        <title>Polaribacter ponticola sp. nov., isolated from seawater.</title>
        <authorList>
            <person name="Baek J.H."/>
            <person name="Kim J.M."/>
            <person name="Choi D.G."/>
            <person name="Jeon C.O."/>
        </authorList>
    </citation>
    <scope>NUCLEOTIDE SEQUENCE</scope>
    <source>
        <strain evidence="15">MSW5</strain>
    </source>
</reference>
<dbReference type="Proteomes" id="UP001151478">
    <property type="component" value="Unassembled WGS sequence"/>
</dbReference>
<dbReference type="SUPFAM" id="SSF52317">
    <property type="entry name" value="Class I glutamine amidotransferase-like"/>
    <property type="match status" value="1"/>
</dbReference>
<evidence type="ECO:0000259" key="12">
    <source>
        <dbReference type="Pfam" id="PF18072"/>
    </source>
</evidence>
<keyword evidence="4 10" id="KW-0479">Metal-binding</keyword>
<dbReference type="EC" id="6.3.5.3" evidence="10"/>
<keyword evidence="16" id="KW-1185">Reference proteome</keyword>
<keyword evidence="3 10" id="KW-0436">Ligase</keyword>
<dbReference type="RefSeq" id="WP_265724405.1">
    <property type="nucleotide sequence ID" value="NZ_JAOSLC020000004.1"/>
</dbReference>
<evidence type="ECO:0000313" key="16">
    <source>
        <dbReference type="Proteomes" id="UP001151478"/>
    </source>
</evidence>
<evidence type="ECO:0000256" key="6">
    <source>
        <dbReference type="ARBA" id="ARBA00022755"/>
    </source>
</evidence>
<dbReference type="InterPro" id="IPR036676">
    <property type="entry name" value="PurM-like_C_sf"/>
</dbReference>
<dbReference type="SUPFAM" id="SSF82697">
    <property type="entry name" value="PurS-like"/>
    <property type="match status" value="1"/>
</dbReference>
<feature type="domain" description="PurM-like C-terminal" evidence="11">
    <location>
        <begin position="787"/>
        <end position="910"/>
    </location>
</feature>
<keyword evidence="8 10" id="KW-0460">Magnesium</keyword>
<dbReference type="InterPro" id="IPR036921">
    <property type="entry name" value="PurM-like_N_sf"/>
</dbReference>
<dbReference type="GO" id="GO:0004642">
    <property type="term" value="F:phosphoribosylformylglycinamidine synthase activity"/>
    <property type="evidence" value="ECO:0007669"/>
    <property type="project" value="UniProtKB-EC"/>
</dbReference>
<dbReference type="InterPro" id="IPR055181">
    <property type="entry name" value="FGAR-AT_PurM_N-like"/>
</dbReference>
<evidence type="ECO:0000313" key="15">
    <source>
        <dbReference type="EMBL" id="MDD7915948.1"/>
    </source>
</evidence>
<feature type="domain" description="Phosphoribosylformylglycinamidine synthase N-terminal" evidence="13">
    <location>
        <begin position="12"/>
        <end position="93"/>
    </location>
</feature>
<evidence type="ECO:0000256" key="7">
    <source>
        <dbReference type="ARBA" id="ARBA00022840"/>
    </source>
</evidence>
<feature type="binding site" evidence="10">
    <location>
        <begin position="260"/>
        <end position="271"/>
    </location>
    <ligand>
        <name>ATP</name>
        <dbReference type="ChEBI" id="CHEBI:30616"/>
    </ligand>
</feature>
<dbReference type="Pfam" id="PF22689">
    <property type="entry name" value="FGAR-AT_PurM_N-like"/>
    <property type="match status" value="1"/>
</dbReference>
<dbReference type="Gene3D" id="1.10.8.750">
    <property type="entry name" value="Phosphoribosylformylglycinamidine synthase, linker domain"/>
    <property type="match status" value="1"/>
</dbReference>
<dbReference type="NCBIfam" id="NF003672">
    <property type="entry name" value="PRK05297.1"/>
    <property type="match status" value="1"/>
</dbReference>
<feature type="domain" description="FGAR-AT PurM N-terminal-like" evidence="14">
    <location>
        <begin position="602"/>
        <end position="754"/>
    </location>
</feature>
<feature type="domain" description="Phosphoribosylformylglycinamidine synthase linker" evidence="12">
    <location>
        <begin position="122"/>
        <end position="171"/>
    </location>
</feature>
<comment type="subcellular location">
    <subcellularLocation>
        <location evidence="10">Cytoplasm</location>
    </subcellularLocation>
</comment>
<evidence type="ECO:0000256" key="4">
    <source>
        <dbReference type="ARBA" id="ARBA00022723"/>
    </source>
</evidence>
<feature type="binding site" evidence="10">
    <location>
        <position position="833"/>
    </location>
    <ligand>
        <name>Mg(2+)</name>
        <dbReference type="ChEBI" id="CHEBI:18420"/>
    </ligand>
</feature>
<evidence type="ECO:0000256" key="1">
    <source>
        <dbReference type="ARBA" id="ARBA00004920"/>
    </source>
</evidence>
<evidence type="ECO:0000256" key="3">
    <source>
        <dbReference type="ARBA" id="ARBA00022598"/>
    </source>
</evidence>
<comment type="subunit">
    <text evidence="10">Monomer.</text>
</comment>
<comment type="catalytic activity">
    <reaction evidence="10">
        <text>N(2)-formyl-N(1)-(5-phospho-beta-D-ribosyl)glycinamide + L-glutamine + ATP + H2O = 2-formamido-N(1)-(5-O-phospho-beta-D-ribosyl)acetamidine + L-glutamate + ADP + phosphate + H(+)</text>
        <dbReference type="Rhea" id="RHEA:17129"/>
        <dbReference type="ChEBI" id="CHEBI:15377"/>
        <dbReference type="ChEBI" id="CHEBI:15378"/>
        <dbReference type="ChEBI" id="CHEBI:29985"/>
        <dbReference type="ChEBI" id="CHEBI:30616"/>
        <dbReference type="ChEBI" id="CHEBI:43474"/>
        <dbReference type="ChEBI" id="CHEBI:58359"/>
        <dbReference type="ChEBI" id="CHEBI:147286"/>
        <dbReference type="ChEBI" id="CHEBI:147287"/>
        <dbReference type="ChEBI" id="CHEBI:456216"/>
        <dbReference type="EC" id="6.3.5.3"/>
    </reaction>
</comment>
<protein>
    <recommendedName>
        <fullName evidence="10">Phosphoribosylformylglycinamidine synthase</fullName>
        <shortName evidence="10">FGAM synthase</shortName>
        <shortName evidence="10">FGAMS</shortName>
        <ecNumber evidence="10">6.3.5.3</ecNumber>
    </recommendedName>
    <alternativeName>
        <fullName evidence="10">Formylglycinamide ribonucleotide amidotransferase</fullName>
        <shortName evidence="10">FGAR amidotransferase</shortName>
        <shortName evidence="10">FGAR-AT</shortName>
    </alternativeName>
</protein>
<comment type="caution">
    <text evidence="15">The sequence shown here is derived from an EMBL/GenBank/DDBJ whole genome shotgun (WGS) entry which is preliminary data.</text>
</comment>
<feature type="binding site" evidence="10">
    <location>
        <position position="675"/>
    </location>
    <ligand>
        <name>Mg(2+)</name>
        <dbReference type="ChEBI" id="CHEBI:18420"/>
    </ligand>
</feature>
<dbReference type="Pfam" id="PF18076">
    <property type="entry name" value="FGAR-AT_N"/>
    <property type="match status" value="1"/>
</dbReference>
<dbReference type="Gene3D" id="3.30.1330.10">
    <property type="entry name" value="PurM-like, N-terminal domain"/>
    <property type="match status" value="2"/>
</dbReference>
<evidence type="ECO:0000256" key="9">
    <source>
        <dbReference type="ARBA" id="ARBA00022962"/>
    </source>
</evidence>
<sequence>MIHFFGNKNSKIFAVQTTKELTSETIAKLIWLFGNQPKIEETSIDAFFVGPRAAMITPWSTNAVEITQNMGISNIIRIEEFEVIEQDFSDFDPMISEKFNGLHQDSFTIEIKPEAILDIEDIASYNNQEGLSLSDEEVEYLESVATKIGRKLTDSEVFGFSQVNSEHCRHKIFNGTFVIDGEEMPTSLFKLIKETSKQFPNDIVSAYKDNVAFIKGPKVEQFAPKTADKPDFYETLDYESVISLKAETHNFPTTVEPFNGAATGSGGEIRDRLAGGKGSLPLAGTAVYMTSYSRLEKGRYWEDKFEARDWLYQTPMDILIKASNGASDFGNKFGQPLITGSVLTFEHEENSSVSDAAARKLGFDKVIMQAGGIGYGKADQALKDTPKEGDKIVILGGENYRIGMGGAAVSSADTGALDSGIELNAVQRSNPEMQKRAANAVRGMVESEENFIVSIHDHGAGGHLNCLSELVEDTGGKINLDALPVGDPTLSAKEIIGNESQERMGLVIAEKHIDTLQKIAERERSPIYTVGDVTGNDRFTFESKTTGKKPMDLALEDMFGSSPKTIMTDKTVVRNYKNSRYKIKNFKKYLEQVLQLEAVACKDWLTNKVDRCVGGKVAKQQCVGPLQIPLNNVGVMALDYNGKEGVATSIGHSPISALINPEAGSRNAITESLTNIIWAPLKDNLDSISLSANWMWPCKNEGEDARLYKAVKAVSEFSIGLGINVPTGKDSLSMKQKYPDGDVIAPGTVIISAAGNCNEISKVVEPLLQVNGGNIYYINISQDEFKLGGSSFHQVLNTIGNEAPDVTDVAFVKNTFNTIQELIKADKITAGHDVASGGLITTLLEMCFADVNLGADLNISSLNEEDAIKVLFAENSGIVFQSDASIESILSENNIEFFNIGTATNSGTVNIQNNEDAFSFNVSEMRDVWYKTSFLLDQKQTANRLAKDRFDNYKKQPLQFTFPENFTGKLPKIGKKKPKAAIIREKGSNSEREMANAMYLAGFDVKDVHMTDLISGRETLEDIQFIGAVGGFSNSDVLGSAKGWAGAFKYNEKANTALKNFFKREDTLSVGICNGAQLWMELDLINPDHKVHGKLVHNDSKKHESSFTSVKIQENNSVMLSSLAGTELGVWISHGEGKFNLPEAEENYNIVAKYGYEGYPNNPNGSDFNTAMLCDKTGRHLVTMPHIERSTFQWNWANYPTNRKDEVTPWLEAFVNAKNWLTK</sequence>
<evidence type="ECO:0000256" key="5">
    <source>
        <dbReference type="ARBA" id="ARBA00022741"/>
    </source>
</evidence>
<dbReference type="InterPro" id="IPR029062">
    <property type="entry name" value="Class_I_gatase-like"/>
</dbReference>
<dbReference type="CDD" id="cd02204">
    <property type="entry name" value="PurL_repeat2"/>
    <property type="match status" value="1"/>
</dbReference>
<dbReference type="InterPro" id="IPR010073">
    <property type="entry name" value="PurL_large"/>
</dbReference>
<organism evidence="15 16">
    <name type="scientific">Polaribacter ponticola</name>
    <dbReference type="NCBI Taxonomy" id="2978475"/>
    <lineage>
        <taxon>Bacteria</taxon>
        <taxon>Pseudomonadati</taxon>
        <taxon>Bacteroidota</taxon>
        <taxon>Flavobacteriia</taxon>
        <taxon>Flavobacteriales</taxon>
        <taxon>Flavobacteriaceae</taxon>
    </lineage>
</organism>
<dbReference type="InterPro" id="IPR036604">
    <property type="entry name" value="PurS-like_sf"/>
</dbReference>
<dbReference type="InterPro" id="IPR010918">
    <property type="entry name" value="PurM-like_C_dom"/>
</dbReference>
<dbReference type="Gene3D" id="3.40.50.880">
    <property type="match status" value="1"/>
</dbReference>
<dbReference type="InterPro" id="IPR041609">
    <property type="entry name" value="PurL_linker"/>
</dbReference>
<dbReference type="HAMAP" id="MF_00419">
    <property type="entry name" value="PurL_1"/>
    <property type="match status" value="1"/>
</dbReference>
<keyword evidence="5 10" id="KW-0547">Nucleotide-binding</keyword>
<dbReference type="InterPro" id="IPR040707">
    <property type="entry name" value="FGAR-AT_N"/>
</dbReference>
<comment type="similarity">
    <text evidence="2 10">In the N-terminal section; belongs to the FGAMS family.</text>
</comment>
<dbReference type="Pfam" id="PF02769">
    <property type="entry name" value="AIRS_C"/>
    <property type="match status" value="2"/>
</dbReference>
<dbReference type="Gene3D" id="3.90.650.10">
    <property type="entry name" value="PurM-like C-terminal domain"/>
    <property type="match status" value="2"/>
</dbReference>
<feature type="binding site" evidence="10">
    <location>
        <position position="671"/>
    </location>
    <ligand>
        <name>Mg(2+)</name>
        <dbReference type="ChEBI" id="CHEBI:18420"/>
    </ligand>
</feature>
<comment type="function">
    <text evidence="10">Phosphoribosylformylglycinamidine synthase involved in the purines biosynthetic pathway. Catalyzes the ATP-dependent conversion of formylglycinamide ribonucleotide (FGAR) and glutamine to yield formylglycinamidine ribonucleotide (FGAM) and glutamate.</text>
</comment>
<comment type="caution">
    <text evidence="10">Lacks conserved residue(s) required for the propagation of feature annotation.</text>
</comment>
<dbReference type="PROSITE" id="PS51273">
    <property type="entry name" value="GATASE_TYPE_1"/>
    <property type="match status" value="1"/>
</dbReference>
<evidence type="ECO:0000259" key="14">
    <source>
        <dbReference type="Pfam" id="PF22689"/>
    </source>
</evidence>
<comment type="pathway">
    <text evidence="1 10">Purine metabolism; IMP biosynthesis via de novo pathway; 5-amino-1-(5-phospho-D-ribosyl)imidazole from N(2)-formyl-N(1)-(5-phospho-D-ribosyl)glycinamide: step 1/2.</text>
</comment>
<dbReference type="Pfam" id="PF13507">
    <property type="entry name" value="GATase_5"/>
    <property type="match status" value="1"/>
</dbReference>
<name>A0ABT5SD02_9FLAO</name>
<evidence type="ECO:0000256" key="8">
    <source>
        <dbReference type="ARBA" id="ARBA00022842"/>
    </source>
</evidence>
<feature type="domain" description="PurM-like C-terminal" evidence="11">
    <location>
        <begin position="387"/>
        <end position="541"/>
    </location>
</feature>
<feature type="active site" evidence="10">
    <location>
        <position position="1188"/>
    </location>
</feature>
<dbReference type="SUPFAM" id="SSF109736">
    <property type="entry name" value="FGAM synthase PurL, linker domain"/>
    <property type="match status" value="1"/>
</dbReference>
<dbReference type="PANTHER" id="PTHR10099">
    <property type="entry name" value="PHOSPHORIBOSYLFORMYLGLYCINAMIDINE SYNTHASE"/>
    <property type="match status" value="1"/>
</dbReference>
<keyword evidence="9 10" id="KW-0315">Glutamine amidotransferase</keyword>
<feature type="active site" evidence="10">
    <location>
        <position position="1186"/>
    </location>
</feature>
<evidence type="ECO:0000259" key="11">
    <source>
        <dbReference type="Pfam" id="PF02769"/>
    </source>
</evidence>
<dbReference type="SUPFAM" id="SSF55326">
    <property type="entry name" value="PurM N-terminal domain-like"/>
    <property type="match status" value="2"/>
</dbReference>
<dbReference type="PANTHER" id="PTHR10099:SF1">
    <property type="entry name" value="PHOSPHORIBOSYLFORMYLGLYCINAMIDINE SYNTHASE"/>
    <property type="match status" value="1"/>
</dbReference>
<gene>
    <name evidence="10 15" type="primary">purL</name>
    <name evidence="15" type="synonym">purI</name>
    <name evidence="15" type="ORF">N5A56_016650</name>
</gene>
<dbReference type="SUPFAM" id="SSF56042">
    <property type="entry name" value="PurM C-terminal domain-like"/>
    <property type="match status" value="2"/>
</dbReference>
<dbReference type="Pfam" id="PF18072">
    <property type="entry name" value="FGAR-AT_linker"/>
    <property type="match status" value="1"/>
</dbReference>
<keyword evidence="10" id="KW-0963">Cytoplasm</keyword>
<evidence type="ECO:0000256" key="10">
    <source>
        <dbReference type="HAMAP-Rule" id="MF_00419"/>
    </source>
</evidence>
<dbReference type="SMART" id="SM01211">
    <property type="entry name" value="GATase_5"/>
    <property type="match status" value="1"/>
</dbReference>
<dbReference type="EMBL" id="JAOSLC020000004">
    <property type="protein sequence ID" value="MDD7915948.1"/>
    <property type="molecule type" value="Genomic_DNA"/>
</dbReference>
<keyword evidence="6 10" id="KW-0658">Purine biosynthesis</keyword>
<evidence type="ECO:0000256" key="2">
    <source>
        <dbReference type="ARBA" id="ARBA00008608"/>
    </source>
</evidence>